<reference evidence="2 3" key="1">
    <citation type="submission" date="2016-06" db="EMBL/GenBank/DDBJ databases">
        <authorList>
            <person name="Kjaerup R.B."/>
            <person name="Dalgaard T.S."/>
            <person name="Juul-Madsen H.R."/>
        </authorList>
    </citation>
    <scope>NUCLEOTIDE SEQUENCE [LARGE SCALE GENOMIC DNA]</scope>
    <source>
        <strain evidence="2 3">DSM 45577</strain>
    </source>
</reference>
<dbReference type="GO" id="GO:0004222">
    <property type="term" value="F:metalloendopeptidase activity"/>
    <property type="evidence" value="ECO:0007669"/>
    <property type="project" value="TreeGrafter"/>
</dbReference>
<dbReference type="PANTHER" id="PTHR21666">
    <property type="entry name" value="PEPTIDASE-RELATED"/>
    <property type="match status" value="1"/>
</dbReference>
<dbReference type="SUPFAM" id="SSF51261">
    <property type="entry name" value="Duplicated hybrid motif"/>
    <property type="match status" value="1"/>
</dbReference>
<keyword evidence="3" id="KW-1185">Reference proteome</keyword>
<dbReference type="InterPro" id="IPR016047">
    <property type="entry name" value="M23ase_b-sheet_dom"/>
</dbReference>
<dbReference type="Gene3D" id="2.70.70.10">
    <property type="entry name" value="Glucose Permease (Domain IIA)"/>
    <property type="match status" value="1"/>
</dbReference>
<dbReference type="STRING" id="683228.GA0070617_0870"/>
<dbReference type="EMBL" id="FMIA01000002">
    <property type="protein sequence ID" value="SCL48418.1"/>
    <property type="molecule type" value="Genomic_DNA"/>
</dbReference>
<dbReference type="Proteomes" id="UP000198937">
    <property type="component" value="Unassembled WGS sequence"/>
</dbReference>
<dbReference type="OrthoDB" id="5496837at2"/>
<dbReference type="Pfam" id="PF01551">
    <property type="entry name" value="Peptidase_M23"/>
    <property type="match status" value="1"/>
</dbReference>
<evidence type="ECO:0000259" key="1">
    <source>
        <dbReference type="Pfam" id="PF01551"/>
    </source>
</evidence>
<dbReference type="InterPro" id="IPR050570">
    <property type="entry name" value="Cell_wall_metabolism_enzyme"/>
</dbReference>
<proteinExistence type="predicted"/>
<dbReference type="AlphaFoldDB" id="A0A1C6U3E0"/>
<dbReference type="InterPro" id="IPR011055">
    <property type="entry name" value="Dup_hybrid_motif"/>
</dbReference>
<name>A0A1C6U3E0_9ACTN</name>
<dbReference type="CDD" id="cd12797">
    <property type="entry name" value="M23_peptidase"/>
    <property type="match status" value="1"/>
</dbReference>
<dbReference type="PANTHER" id="PTHR21666:SF270">
    <property type="entry name" value="MUREIN HYDROLASE ACTIVATOR ENVC"/>
    <property type="match status" value="1"/>
</dbReference>
<accession>A0A1C6U3E0</accession>
<dbReference type="RefSeq" id="WP_091434131.1">
    <property type="nucleotide sequence ID" value="NZ_BMMJ01000006.1"/>
</dbReference>
<protein>
    <submittedName>
        <fullName evidence="2">Peptidase family M23</fullName>
    </submittedName>
</protein>
<feature type="domain" description="M23ase beta-sheet core" evidence="1">
    <location>
        <begin position="225"/>
        <end position="335"/>
    </location>
</feature>
<sequence length="358" mass="36486">MTTRVLSGITVAVVGVLLLCSGLATTLIFGGGTGAAACAAIASVTPTAPSATRSPASGGIGPIGDWSTEQVGNAATITAVGMRLGVPPRGWVIAVATAMQESSLINTPGGDRDSVGLFQQRPSQGWGTPEQLQDPQYAATKFYQKLQAVDGWQAMALTEAAQAVQRSAYPDAYARWEPDATRIVTALTGVTAGLATCGVTVSAQGWTQPVHADVGSGFRTEDRPGHDGVDLIVGKGTPIHAASAGTVTVVRCNAVDVRTGAGWGCDRDGDPALTRGCGWYVDITHPGGVITRYCHMLTHPSVAEGQQVAAGDVIGVSGSSGHSSGPHLHFEVHLGDHTSATAVDPVGFMASVGAPLNQ</sequence>
<organism evidence="2 3">
    <name type="scientific">Micromonospora yangpuensis</name>
    <dbReference type="NCBI Taxonomy" id="683228"/>
    <lineage>
        <taxon>Bacteria</taxon>
        <taxon>Bacillati</taxon>
        <taxon>Actinomycetota</taxon>
        <taxon>Actinomycetes</taxon>
        <taxon>Micromonosporales</taxon>
        <taxon>Micromonosporaceae</taxon>
        <taxon>Micromonospora</taxon>
    </lineage>
</organism>
<evidence type="ECO:0000313" key="3">
    <source>
        <dbReference type="Proteomes" id="UP000198937"/>
    </source>
</evidence>
<gene>
    <name evidence="2" type="ORF">GA0070617_0870</name>
</gene>
<evidence type="ECO:0000313" key="2">
    <source>
        <dbReference type="EMBL" id="SCL48418.1"/>
    </source>
</evidence>